<dbReference type="PROSITE" id="PS50956">
    <property type="entry name" value="HTH_ASNC_2"/>
    <property type="match status" value="1"/>
</dbReference>
<evidence type="ECO:0000313" key="5">
    <source>
        <dbReference type="EMBL" id="AWX43478.1"/>
    </source>
</evidence>
<dbReference type="SUPFAM" id="SSF46785">
    <property type="entry name" value="Winged helix' DNA-binding domain"/>
    <property type="match status" value="1"/>
</dbReference>
<keyword evidence="1" id="KW-0805">Transcription regulation</keyword>
<dbReference type="GO" id="GO:0043200">
    <property type="term" value="P:response to amino acid"/>
    <property type="evidence" value="ECO:0007669"/>
    <property type="project" value="TreeGrafter"/>
</dbReference>
<dbReference type="InterPro" id="IPR019887">
    <property type="entry name" value="Tscrpt_reg_AsnC/Lrp_C"/>
</dbReference>
<dbReference type="SMART" id="SM00344">
    <property type="entry name" value="HTH_ASNC"/>
    <property type="match status" value="1"/>
</dbReference>
<dbReference type="KEGG" id="spon:HME9304_00466"/>
<evidence type="ECO:0000313" key="6">
    <source>
        <dbReference type="Proteomes" id="UP000248536"/>
    </source>
</evidence>
<reference evidence="5 6" key="1">
    <citation type="submission" date="2018-06" db="EMBL/GenBank/DDBJ databases">
        <title>Spongiibacterium sp. HME9304 Genome sequencing and assembly.</title>
        <authorList>
            <person name="Kang H."/>
            <person name="Kim H."/>
            <person name="Joh K."/>
        </authorList>
    </citation>
    <scope>NUCLEOTIDE SEQUENCE [LARGE SCALE GENOMIC DNA]</scope>
    <source>
        <strain evidence="5 6">HME9304</strain>
    </source>
</reference>
<name>A0A2Z4LPZ3_9FLAO</name>
<dbReference type="PANTHER" id="PTHR30154">
    <property type="entry name" value="LEUCINE-RESPONSIVE REGULATORY PROTEIN"/>
    <property type="match status" value="1"/>
</dbReference>
<dbReference type="GO" id="GO:0043565">
    <property type="term" value="F:sequence-specific DNA binding"/>
    <property type="evidence" value="ECO:0007669"/>
    <property type="project" value="InterPro"/>
</dbReference>
<dbReference type="GO" id="GO:0005829">
    <property type="term" value="C:cytosol"/>
    <property type="evidence" value="ECO:0007669"/>
    <property type="project" value="TreeGrafter"/>
</dbReference>
<dbReference type="InterPro" id="IPR011991">
    <property type="entry name" value="ArsR-like_HTH"/>
</dbReference>
<dbReference type="InterPro" id="IPR036390">
    <property type="entry name" value="WH_DNA-bd_sf"/>
</dbReference>
<evidence type="ECO:0000256" key="3">
    <source>
        <dbReference type="ARBA" id="ARBA00023163"/>
    </source>
</evidence>
<evidence type="ECO:0000256" key="2">
    <source>
        <dbReference type="ARBA" id="ARBA00023125"/>
    </source>
</evidence>
<keyword evidence="3" id="KW-0804">Transcription</keyword>
<dbReference type="Proteomes" id="UP000248536">
    <property type="component" value="Chromosome"/>
</dbReference>
<sequence length="150" mass="17010">MKIDELNWKILDCLQKDARESFAKIGRKVGLTPPAVTERVKKMEDLGLIEGYRTCVSYSLAGHQLKAIVMLRAFMGKLKPFLSKVESFQEVINCYRITGNENIIMEVVLKDQSHLEKFIDELIVYGECRTHIVLSNIVANAPINASKNIL</sequence>
<accession>A0A2Z4LPZ3</accession>
<keyword evidence="6" id="KW-1185">Reference proteome</keyword>
<dbReference type="Pfam" id="PF13404">
    <property type="entry name" value="HTH_AsnC-type"/>
    <property type="match status" value="1"/>
</dbReference>
<dbReference type="Gene3D" id="3.30.70.920">
    <property type="match status" value="1"/>
</dbReference>
<protein>
    <submittedName>
        <fullName evidence="5">HTH-type transcriptional regulator LrpA</fullName>
    </submittedName>
</protein>
<dbReference type="InterPro" id="IPR036388">
    <property type="entry name" value="WH-like_DNA-bd_sf"/>
</dbReference>
<evidence type="ECO:0000256" key="1">
    <source>
        <dbReference type="ARBA" id="ARBA00023015"/>
    </source>
</evidence>
<dbReference type="EMBL" id="CP030104">
    <property type="protein sequence ID" value="AWX43478.1"/>
    <property type="molecule type" value="Genomic_DNA"/>
</dbReference>
<dbReference type="GO" id="GO:0006355">
    <property type="term" value="P:regulation of DNA-templated transcription"/>
    <property type="evidence" value="ECO:0007669"/>
    <property type="project" value="UniProtKB-ARBA"/>
</dbReference>
<dbReference type="Gene3D" id="1.10.10.10">
    <property type="entry name" value="Winged helix-like DNA-binding domain superfamily/Winged helix DNA-binding domain"/>
    <property type="match status" value="1"/>
</dbReference>
<proteinExistence type="predicted"/>
<dbReference type="PRINTS" id="PR00033">
    <property type="entry name" value="HTHASNC"/>
</dbReference>
<dbReference type="CDD" id="cd00090">
    <property type="entry name" value="HTH_ARSR"/>
    <property type="match status" value="1"/>
</dbReference>
<dbReference type="InterPro" id="IPR011008">
    <property type="entry name" value="Dimeric_a/b-barrel"/>
</dbReference>
<feature type="domain" description="HTH asnC-type" evidence="4">
    <location>
        <begin position="3"/>
        <end position="64"/>
    </location>
</feature>
<dbReference type="RefSeq" id="WP_112377048.1">
    <property type="nucleotide sequence ID" value="NZ_CP030104.1"/>
</dbReference>
<keyword evidence="2" id="KW-0238">DNA-binding</keyword>
<dbReference type="AlphaFoldDB" id="A0A2Z4LPZ3"/>
<evidence type="ECO:0000259" key="4">
    <source>
        <dbReference type="PROSITE" id="PS50956"/>
    </source>
</evidence>
<gene>
    <name evidence="5" type="ORF">HME9304_00466</name>
</gene>
<dbReference type="OrthoDB" id="9800326at2"/>
<dbReference type="PANTHER" id="PTHR30154:SF53">
    <property type="entry name" value="HTH-TYPE TRANSCRIPTIONAL REGULATOR LRPC"/>
    <property type="match status" value="1"/>
</dbReference>
<dbReference type="InterPro" id="IPR019888">
    <property type="entry name" value="Tscrpt_reg_AsnC-like"/>
</dbReference>
<organism evidence="5 6">
    <name type="scientific">Flagellimonas maritima</name>
    <dbReference type="NCBI Taxonomy" id="1383885"/>
    <lineage>
        <taxon>Bacteria</taxon>
        <taxon>Pseudomonadati</taxon>
        <taxon>Bacteroidota</taxon>
        <taxon>Flavobacteriia</taxon>
        <taxon>Flavobacteriales</taxon>
        <taxon>Flavobacteriaceae</taxon>
        <taxon>Flagellimonas</taxon>
    </lineage>
</organism>
<dbReference type="SUPFAM" id="SSF54909">
    <property type="entry name" value="Dimeric alpha+beta barrel"/>
    <property type="match status" value="1"/>
</dbReference>
<dbReference type="Pfam" id="PF01037">
    <property type="entry name" value="AsnC_trans_reg"/>
    <property type="match status" value="1"/>
</dbReference>
<dbReference type="InterPro" id="IPR000485">
    <property type="entry name" value="AsnC-type_HTH_dom"/>
</dbReference>